<evidence type="ECO:0000259" key="6">
    <source>
        <dbReference type="PROSITE" id="PS50888"/>
    </source>
</evidence>
<dbReference type="PROSITE" id="PS50888">
    <property type="entry name" value="BHLH"/>
    <property type="match status" value="1"/>
</dbReference>
<dbReference type="SMART" id="SM00353">
    <property type="entry name" value="HLH"/>
    <property type="match status" value="1"/>
</dbReference>
<evidence type="ECO:0000256" key="1">
    <source>
        <dbReference type="ARBA" id="ARBA00004123"/>
    </source>
</evidence>
<dbReference type="GeneID" id="113715163"/>
<dbReference type="Proteomes" id="UP001652660">
    <property type="component" value="Chromosome 10c"/>
</dbReference>
<accession>A0ABM4W254</accession>
<keyword evidence="4" id="KW-0804">Transcription</keyword>
<protein>
    <submittedName>
        <fullName evidence="8">Transcription factor bHLH30</fullName>
    </submittedName>
</protein>
<comment type="subcellular location">
    <subcellularLocation>
        <location evidence="1">Nucleus</location>
    </subcellularLocation>
</comment>
<name>A0ABM4W254_COFAR</name>
<evidence type="ECO:0000256" key="5">
    <source>
        <dbReference type="ARBA" id="ARBA00023242"/>
    </source>
</evidence>
<keyword evidence="7" id="KW-1185">Reference proteome</keyword>
<proteinExistence type="predicted"/>
<organism evidence="7 8">
    <name type="scientific">Coffea arabica</name>
    <name type="common">Arabian coffee</name>
    <dbReference type="NCBI Taxonomy" id="13443"/>
    <lineage>
        <taxon>Eukaryota</taxon>
        <taxon>Viridiplantae</taxon>
        <taxon>Streptophyta</taxon>
        <taxon>Embryophyta</taxon>
        <taxon>Tracheophyta</taxon>
        <taxon>Spermatophyta</taxon>
        <taxon>Magnoliopsida</taxon>
        <taxon>eudicotyledons</taxon>
        <taxon>Gunneridae</taxon>
        <taxon>Pentapetalae</taxon>
        <taxon>asterids</taxon>
        <taxon>lamiids</taxon>
        <taxon>Gentianales</taxon>
        <taxon>Rubiaceae</taxon>
        <taxon>Ixoroideae</taxon>
        <taxon>Gardenieae complex</taxon>
        <taxon>Bertiereae - Coffeeae clade</taxon>
        <taxon>Coffeeae</taxon>
        <taxon>Coffea</taxon>
    </lineage>
</organism>
<dbReference type="Pfam" id="PF00010">
    <property type="entry name" value="HLH"/>
    <property type="match status" value="1"/>
</dbReference>
<keyword evidence="2" id="KW-0805">Transcription regulation</keyword>
<dbReference type="SUPFAM" id="SSF47459">
    <property type="entry name" value="HLH, helix-loop-helix DNA-binding domain"/>
    <property type="match status" value="1"/>
</dbReference>
<dbReference type="RefSeq" id="XP_071925824.1">
    <property type="nucleotide sequence ID" value="XM_072069723.1"/>
</dbReference>
<dbReference type="Gene3D" id="4.10.280.10">
    <property type="entry name" value="Helix-loop-helix DNA-binding domain"/>
    <property type="match status" value="1"/>
</dbReference>
<evidence type="ECO:0000256" key="3">
    <source>
        <dbReference type="ARBA" id="ARBA00023125"/>
    </source>
</evidence>
<evidence type="ECO:0000256" key="4">
    <source>
        <dbReference type="ARBA" id="ARBA00023163"/>
    </source>
</evidence>
<feature type="domain" description="BHLH" evidence="6">
    <location>
        <begin position="36"/>
        <end position="85"/>
    </location>
</feature>
<dbReference type="InterPro" id="IPR045847">
    <property type="entry name" value="AIG1-like"/>
</dbReference>
<dbReference type="PANTHER" id="PTHR45844:SF25">
    <property type="entry name" value="TRANSCRIPTION FACTOR BHLH107"/>
    <property type="match status" value="1"/>
</dbReference>
<dbReference type="InterPro" id="IPR011598">
    <property type="entry name" value="bHLH_dom"/>
</dbReference>
<reference evidence="8" key="1">
    <citation type="submission" date="2025-08" db="UniProtKB">
        <authorList>
            <consortium name="RefSeq"/>
        </authorList>
    </citation>
    <scope>IDENTIFICATION</scope>
    <source>
        <tissue evidence="8">Leaves</tissue>
    </source>
</reference>
<sequence>MLQVQGCYGLQYTKKDGAGVLSSGSGLKTPEKNPQAAANKHALAERYRRKRINNHLNTLRKLFPNLPKSDKPRVLMETVRYLKELRKKVADHVEMNKDGQEECCIGGKRSCSLFLPGEKDEVSVSYYSEGEGGDHGVDQGELLMVKATICCEDRPRLNADLMEAVKSVEGRVVKAEMGTIGGRTKAVLVVQWCQQSLHCGGGGGGEEEEEEEEVGTVGSLRKALRAVVENRALTPLLLLGPEVLISSWTNRFGP</sequence>
<gene>
    <name evidence="8" type="primary">LOC113715163</name>
</gene>
<keyword evidence="3" id="KW-0238">DNA-binding</keyword>
<evidence type="ECO:0000256" key="2">
    <source>
        <dbReference type="ARBA" id="ARBA00023015"/>
    </source>
</evidence>
<dbReference type="InterPro" id="IPR036638">
    <property type="entry name" value="HLH_DNA-bd_sf"/>
</dbReference>
<keyword evidence="5" id="KW-0539">Nucleus</keyword>
<dbReference type="PANTHER" id="PTHR45844">
    <property type="entry name" value="TRANSCRIPTION FACTOR BHLH30"/>
    <property type="match status" value="1"/>
</dbReference>
<evidence type="ECO:0000313" key="8">
    <source>
        <dbReference type="RefSeq" id="XP_071925824.1"/>
    </source>
</evidence>
<evidence type="ECO:0000313" key="7">
    <source>
        <dbReference type="Proteomes" id="UP001652660"/>
    </source>
</evidence>